<dbReference type="Pfam" id="PF11790">
    <property type="entry name" value="Glyco_hydro_cc"/>
    <property type="match status" value="1"/>
</dbReference>
<evidence type="ECO:0000313" key="5">
    <source>
        <dbReference type="Proteomes" id="UP000246740"/>
    </source>
</evidence>
<dbReference type="PANTHER" id="PTHR34154:SF3">
    <property type="entry name" value="ALKALI-SENSITIVE LINKAGE PROTEIN 1"/>
    <property type="match status" value="1"/>
</dbReference>
<evidence type="ECO:0000256" key="1">
    <source>
        <dbReference type="SAM" id="MobiDB-lite"/>
    </source>
</evidence>
<dbReference type="InParanoid" id="A0A317XVD0"/>
<organism evidence="4 5">
    <name type="scientific">Testicularia cyperi</name>
    <dbReference type="NCBI Taxonomy" id="1882483"/>
    <lineage>
        <taxon>Eukaryota</taxon>
        <taxon>Fungi</taxon>
        <taxon>Dikarya</taxon>
        <taxon>Basidiomycota</taxon>
        <taxon>Ustilaginomycotina</taxon>
        <taxon>Ustilaginomycetes</taxon>
        <taxon>Ustilaginales</taxon>
        <taxon>Anthracoideaceae</taxon>
        <taxon>Testicularia</taxon>
    </lineage>
</organism>
<evidence type="ECO:0000259" key="3">
    <source>
        <dbReference type="Pfam" id="PF11790"/>
    </source>
</evidence>
<keyword evidence="5" id="KW-1185">Reference proteome</keyword>
<feature type="compositionally biased region" description="Low complexity" evidence="1">
    <location>
        <begin position="72"/>
        <end position="96"/>
    </location>
</feature>
<protein>
    <recommendedName>
        <fullName evidence="3">Asl1-like glycosyl hydrolase catalytic domain-containing protein</fullName>
    </recommendedName>
</protein>
<dbReference type="OrthoDB" id="5959761at2759"/>
<dbReference type="PANTHER" id="PTHR34154">
    <property type="entry name" value="ALKALI-SENSITIVE LINKAGE PROTEIN 1"/>
    <property type="match status" value="1"/>
</dbReference>
<evidence type="ECO:0000313" key="4">
    <source>
        <dbReference type="EMBL" id="PWZ02032.1"/>
    </source>
</evidence>
<dbReference type="GO" id="GO:0071966">
    <property type="term" value="P:fungal-type cell wall polysaccharide metabolic process"/>
    <property type="evidence" value="ECO:0007669"/>
    <property type="project" value="TreeGrafter"/>
</dbReference>
<dbReference type="AlphaFoldDB" id="A0A317XVD0"/>
<dbReference type="Proteomes" id="UP000246740">
    <property type="component" value="Unassembled WGS sequence"/>
</dbReference>
<reference evidence="4 5" key="1">
    <citation type="journal article" date="2018" name="Mol. Biol. Evol.">
        <title>Broad Genomic Sampling Reveals a Smut Pathogenic Ancestry of the Fungal Clade Ustilaginomycotina.</title>
        <authorList>
            <person name="Kijpornyongpan T."/>
            <person name="Mondo S.J."/>
            <person name="Barry K."/>
            <person name="Sandor L."/>
            <person name="Lee J."/>
            <person name="Lipzen A."/>
            <person name="Pangilinan J."/>
            <person name="LaButti K."/>
            <person name="Hainaut M."/>
            <person name="Henrissat B."/>
            <person name="Grigoriev I.V."/>
            <person name="Spatafora J.W."/>
            <person name="Aime M.C."/>
        </authorList>
    </citation>
    <scope>NUCLEOTIDE SEQUENCE [LARGE SCALE GENOMIC DNA]</scope>
    <source>
        <strain evidence="4 5">MCA 3645</strain>
    </source>
</reference>
<dbReference type="STRING" id="1882483.A0A317XVD0"/>
<dbReference type="SUPFAM" id="SSF51445">
    <property type="entry name" value="(Trans)glycosidases"/>
    <property type="match status" value="1"/>
</dbReference>
<evidence type="ECO:0000256" key="2">
    <source>
        <dbReference type="SAM" id="SignalP"/>
    </source>
</evidence>
<sequence>MKYLTVTLAVAAALASSTMVAASNMDQVNVPDVVRRASHKKHHRTCSSSDSSKHKSQKKTNTTSSAAKSNYKSGSKTSASSGSSSDADSGSSDLSPSGGKMGLCWANADGMPIDNFDFGSVSWFYSWSTKPGWDKAPVDKLMYCPMLWGEKNKDDFKKDVLDNLDSKWNQHKCAMAMNEVNQKGQSLMSAEEGCSLIEEYMLPLKNKGWYLMGPSTTNAPDGKTWYQQFRKACPSTFNKLDSIAIHYYGTSSDDFKNYLTDWHDTFGKDIWVTEFACTNFNGGAQCDKDKTNAFANEVANWMNGKDWVKGWAPFAVIQNLQGVSETQRLSNGNNPTALFRTYANSN</sequence>
<dbReference type="Gene3D" id="3.20.20.80">
    <property type="entry name" value="Glycosidases"/>
    <property type="match status" value="1"/>
</dbReference>
<accession>A0A317XVD0</accession>
<feature type="compositionally biased region" description="Basic residues" evidence="1">
    <location>
        <begin position="36"/>
        <end position="45"/>
    </location>
</feature>
<dbReference type="InterPro" id="IPR024655">
    <property type="entry name" value="Asl1_glyco_hydro_catalytic"/>
</dbReference>
<feature type="region of interest" description="Disordered" evidence="1">
    <location>
        <begin position="36"/>
        <end position="96"/>
    </location>
</feature>
<proteinExistence type="predicted"/>
<gene>
    <name evidence="4" type="ORF">BCV70DRAFT_215437</name>
</gene>
<dbReference type="GO" id="GO:0009277">
    <property type="term" value="C:fungal-type cell wall"/>
    <property type="evidence" value="ECO:0007669"/>
    <property type="project" value="TreeGrafter"/>
</dbReference>
<keyword evidence="2" id="KW-0732">Signal</keyword>
<name>A0A317XVD0_9BASI</name>
<feature type="signal peptide" evidence="2">
    <location>
        <begin position="1"/>
        <end position="22"/>
    </location>
</feature>
<dbReference type="InterPro" id="IPR017853">
    <property type="entry name" value="GH"/>
</dbReference>
<dbReference type="InterPro" id="IPR053183">
    <property type="entry name" value="ASL1"/>
</dbReference>
<feature type="domain" description="Asl1-like glycosyl hydrolase catalytic" evidence="3">
    <location>
        <begin position="102"/>
        <end position="342"/>
    </location>
</feature>
<dbReference type="EMBL" id="KZ819189">
    <property type="protein sequence ID" value="PWZ02032.1"/>
    <property type="molecule type" value="Genomic_DNA"/>
</dbReference>
<feature type="chain" id="PRO_5016414734" description="Asl1-like glycosyl hydrolase catalytic domain-containing protein" evidence="2">
    <location>
        <begin position="23"/>
        <end position="346"/>
    </location>
</feature>
<feature type="compositionally biased region" description="Polar residues" evidence="1">
    <location>
        <begin position="60"/>
        <end position="71"/>
    </location>
</feature>